<dbReference type="EMBL" id="CP043529">
    <property type="protein sequence ID" value="QEW36238.1"/>
    <property type="molecule type" value="Genomic_DNA"/>
</dbReference>
<name>A0A5P3ATR2_PHOVU</name>
<sequence>MHGYRTQLAAYMKAEQATSGIFMVIVEDDSIESIKAQLNEVKKDMIDKGEYIPKVIFINGKHQPSASAPSYKNPTL</sequence>
<evidence type="ECO:0000313" key="2">
    <source>
        <dbReference type="Proteomes" id="UP000326091"/>
    </source>
</evidence>
<reference evidence="1 2" key="1">
    <citation type="submission" date="2019-09" db="EMBL/GenBank/DDBJ databases">
        <title>Commensal-derived Metabolites Govern Vibrio cholerae Pathogenesis in Host.</title>
        <authorList>
            <person name="Yoon S.S."/>
            <person name="Yoon M.Y."/>
        </authorList>
    </citation>
    <scope>NUCLEOTIDE SEQUENCE [LARGE SCALE GENOMIC DNA]</scope>
    <source>
        <strain evidence="1 2">VIC01</strain>
    </source>
</reference>
<dbReference type="AlphaFoldDB" id="A0A5P3ATR2"/>
<evidence type="ECO:0000313" key="1">
    <source>
        <dbReference type="EMBL" id="QEW36238.1"/>
    </source>
</evidence>
<dbReference type="Proteomes" id="UP000326091">
    <property type="component" value="Chromosome"/>
</dbReference>
<organism evidence="1 2">
    <name type="scientific">Phocaeicola vulgatus</name>
    <name type="common">Bacteroides vulgatus</name>
    <dbReference type="NCBI Taxonomy" id="821"/>
    <lineage>
        <taxon>Bacteria</taxon>
        <taxon>Pseudomonadati</taxon>
        <taxon>Bacteroidota</taxon>
        <taxon>Bacteroidia</taxon>
        <taxon>Bacteroidales</taxon>
        <taxon>Bacteroidaceae</taxon>
        <taxon>Phocaeicola</taxon>
    </lineage>
</organism>
<gene>
    <name evidence="1" type="ORF">VIC01_01767</name>
</gene>
<proteinExistence type="predicted"/>
<accession>A0A5P3ATR2</accession>
<protein>
    <submittedName>
        <fullName evidence="1">Uncharacterized protein</fullName>
    </submittedName>
</protein>